<comment type="caution">
    <text evidence="2">The sequence shown here is derived from an EMBL/GenBank/DDBJ whole genome shotgun (WGS) entry which is preliminary data.</text>
</comment>
<protein>
    <submittedName>
        <fullName evidence="2">Uncharacterized protein</fullName>
    </submittedName>
</protein>
<keyword evidence="3" id="KW-1185">Reference proteome</keyword>
<reference evidence="2" key="2">
    <citation type="journal article" date="2023" name="Microbiol Resour">
        <title>Decontamination and Annotation of the Draft Genome Sequence of the Oomycete Lagenidium giganteum ARSEF 373.</title>
        <authorList>
            <person name="Morgan W.R."/>
            <person name="Tartar A."/>
        </authorList>
    </citation>
    <scope>NUCLEOTIDE SEQUENCE</scope>
    <source>
        <strain evidence="2">ARSEF 373</strain>
    </source>
</reference>
<dbReference type="SUPFAM" id="SSF49785">
    <property type="entry name" value="Galactose-binding domain-like"/>
    <property type="match status" value="1"/>
</dbReference>
<reference evidence="2" key="1">
    <citation type="submission" date="2022-11" db="EMBL/GenBank/DDBJ databases">
        <authorList>
            <person name="Morgan W.R."/>
            <person name="Tartar A."/>
        </authorList>
    </citation>
    <scope>NUCLEOTIDE SEQUENCE</scope>
    <source>
        <strain evidence="2">ARSEF 373</strain>
    </source>
</reference>
<feature type="compositionally biased region" description="Polar residues" evidence="1">
    <location>
        <begin position="491"/>
        <end position="511"/>
    </location>
</feature>
<name>A0AAV2YI51_9STRA</name>
<organism evidence="2 3">
    <name type="scientific">Lagenidium giganteum</name>
    <dbReference type="NCBI Taxonomy" id="4803"/>
    <lineage>
        <taxon>Eukaryota</taxon>
        <taxon>Sar</taxon>
        <taxon>Stramenopiles</taxon>
        <taxon>Oomycota</taxon>
        <taxon>Peronosporomycetes</taxon>
        <taxon>Pythiales</taxon>
        <taxon>Pythiaceae</taxon>
    </lineage>
</organism>
<feature type="region of interest" description="Disordered" evidence="1">
    <location>
        <begin position="473"/>
        <end position="535"/>
    </location>
</feature>
<dbReference type="EMBL" id="DAKRPA010000359">
    <property type="protein sequence ID" value="DAZ92978.1"/>
    <property type="molecule type" value="Genomic_DNA"/>
</dbReference>
<proteinExistence type="predicted"/>
<feature type="region of interest" description="Disordered" evidence="1">
    <location>
        <begin position="559"/>
        <end position="609"/>
    </location>
</feature>
<dbReference type="Proteomes" id="UP001146120">
    <property type="component" value="Unassembled WGS sequence"/>
</dbReference>
<dbReference type="AlphaFoldDB" id="A0AAV2YI51"/>
<evidence type="ECO:0000313" key="2">
    <source>
        <dbReference type="EMBL" id="DAZ92978.1"/>
    </source>
</evidence>
<feature type="compositionally biased region" description="Low complexity" evidence="1">
    <location>
        <begin position="593"/>
        <end position="606"/>
    </location>
</feature>
<evidence type="ECO:0000313" key="3">
    <source>
        <dbReference type="Proteomes" id="UP001146120"/>
    </source>
</evidence>
<accession>A0AAV2YI51</accession>
<dbReference type="InterPro" id="IPR008979">
    <property type="entry name" value="Galactose-bd-like_sf"/>
</dbReference>
<dbReference type="Gene3D" id="2.60.120.260">
    <property type="entry name" value="Galactose-binding domain-like"/>
    <property type="match status" value="1"/>
</dbReference>
<sequence length="844" mass="93706">MASCGLTFRFWCGGFPHFHLLAESEVEVEQELSSFYFASQEFASLRMKIRLKLKETPLITHVRKPQVVYEELLQLLEEYQPCIWALHRFVDERYQAGDTQLFTTFIPLFYGFGSIDVSADRLVREMRLPYMTALELVLVCLLVAQLRCVLAEAMTEHATRVQHPDELEHCVAQWQQASFCFACVARLAQQQLNASWSGETAAGSLLNLFNAVAIKAAALADLCAIHSVSAQVFLLVLAEESTERLARAGSALARCAHTLALRLGDRVTGQPDSTLVRQLQWLSQTHEARWKTLHWMYEMAVFQLDAQPELALTYCEAALRVKAPALPTYSHRHDAYFTRIAQELQLAQQTQLTDLVEEKRKLLALASRGTAMGLLEQHDTITTIRPLELPIVPSPDEVDDTLRSIESHDLEHQIHYNAQRAIQRLEAESASLSLLSITARDGSTSLTEPKIKTHTMLGAISTDVANVMSELMPPDPANKTVNSVKHRADESNSNTPPKKLQPSASWSNVETKVQVKLRPSSAHPAMREPVSQPNNQWVTMRVGGKTVHYENPTMFATFDDVTKRKQPHADTPPGDGASGSQRPGLPLAPPPSAYAATATTGSATSRTKPKVNALAQTWVPNRVPCALCERRFVRQNLVGAVVMKRIFDLRKKWGMVIHDSKKFAAASALYGRASVCVLCLDILTFEEELSLEDMQRTKPLNNKAPTSTATLTKAPPAPLDDVGKLILASIKHRWEQTPPPDEGALLDVAVGKRARQSSTVFGLDARHAVLVDSLRCAQTREEFQPWWEVDLGNHVVVHSIKIWLREHASDAAAAKRAPFMEALAMTDPQVAHAALTMPGNPGLF</sequence>
<gene>
    <name evidence="2" type="ORF">N0F65_004353</name>
</gene>
<evidence type="ECO:0000256" key="1">
    <source>
        <dbReference type="SAM" id="MobiDB-lite"/>
    </source>
</evidence>
<feature type="non-terminal residue" evidence="2">
    <location>
        <position position="844"/>
    </location>
</feature>